<reference evidence="1 2" key="1">
    <citation type="submission" date="2024-10" db="EMBL/GenBank/DDBJ databases">
        <title>The Natural Products Discovery Center: Release of the First 8490 Sequenced Strains for Exploring Actinobacteria Biosynthetic Diversity.</title>
        <authorList>
            <person name="Kalkreuter E."/>
            <person name="Kautsar S.A."/>
            <person name="Yang D."/>
            <person name="Bader C.D."/>
            <person name="Teijaro C.N."/>
            <person name="Fluegel L."/>
            <person name="Davis C.M."/>
            <person name="Simpson J.R."/>
            <person name="Lauterbach L."/>
            <person name="Steele A.D."/>
            <person name="Gui C."/>
            <person name="Meng S."/>
            <person name="Li G."/>
            <person name="Viehrig K."/>
            <person name="Ye F."/>
            <person name="Su P."/>
            <person name="Kiefer A.F."/>
            <person name="Nichols A."/>
            <person name="Cepeda A.J."/>
            <person name="Yan W."/>
            <person name="Fan B."/>
            <person name="Jiang Y."/>
            <person name="Adhikari A."/>
            <person name="Zheng C.-J."/>
            <person name="Schuster L."/>
            <person name="Cowan T.M."/>
            <person name="Smanski M.J."/>
            <person name="Chevrette M.G."/>
            <person name="De Carvalho L.P.S."/>
            <person name="Shen B."/>
        </authorList>
    </citation>
    <scope>NUCLEOTIDE SEQUENCE [LARGE SCALE GENOMIC DNA]</scope>
    <source>
        <strain evidence="1 2">NPDC002593</strain>
    </source>
</reference>
<protein>
    <submittedName>
        <fullName evidence="1">Uncharacterized protein</fullName>
    </submittedName>
</protein>
<gene>
    <name evidence="1" type="ORF">ACFYXQ_02500</name>
</gene>
<evidence type="ECO:0000313" key="2">
    <source>
        <dbReference type="Proteomes" id="UP001601992"/>
    </source>
</evidence>
<sequence>MSVGGQCTTPAEAFGHYRLLSLPGEGGMYRTVAQLTEPHVIPIHDRLDQQCCRPWLAGRGFDSAPGLHLAVVAEPVIAEATVDLTTGRTLHFIVPVPESSGHGS</sequence>
<name>A0ABW6RUI6_9NOCA</name>
<dbReference type="Proteomes" id="UP001601992">
    <property type="component" value="Unassembled WGS sequence"/>
</dbReference>
<comment type="caution">
    <text evidence="1">The sequence shown here is derived from an EMBL/GenBank/DDBJ whole genome shotgun (WGS) entry which is preliminary data.</text>
</comment>
<dbReference type="RefSeq" id="WP_387402453.1">
    <property type="nucleotide sequence ID" value="NZ_JBIAQY010000001.1"/>
</dbReference>
<proteinExistence type="predicted"/>
<organism evidence="1 2">
    <name type="scientific">Nocardia jiangxiensis</name>
    <dbReference type="NCBI Taxonomy" id="282685"/>
    <lineage>
        <taxon>Bacteria</taxon>
        <taxon>Bacillati</taxon>
        <taxon>Actinomycetota</taxon>
        <taxon>Actinomycetes</taxon>
        <taxon>Mycobacteriales</taxon>
        <taxon>Nocardiaceae</taxon>
        <taxon>Nocardia</taxon>
    </lineage>
</organism>
<dbReference type="EMBL" id="JBIAQY010000001">
    <property type="protein sequence ID" value="MFF3566631.1"/>
    <property type="molecule type" value="Genomic_DNA"/>
</dbReference>
<keyword evidence="2" id="KW-1185">Reference proteome</keyword>
<accession>A0ABW6RUI6</accession>
<evidence type="ECO:0000313" key="1">
    <source>
        <dbReference type="EMBL" id="MFF3566631.1"/>
    </source>
</evidence>